<comment type="caution">
    <text evidence="4">The sequence shown here is derived from an EMBL/GenBank/DDBJ whole genome shotgun (WGS) entry which is preliminary data.</text>
</comment>
<dbReference type="Gene3D" id="3.40.50.11780">
    <property type="match status" value="2"/>
</dbReference>
<evidence type="ECO:0000256" key="2">
    <source>
        <dbReference type="SAM" id="MobiDB-lite"/>
    </source>
</evidence>
<gene>
    <name evidence="4" type="ORF">ACFSDX_09610</name>
</gene>
<comment type="similarity">
    <text evidence="1">Belongs to the myoviridae tail sheath protein family.</text>
</comment>
<dbReference type="InterPro" id="IPR020287">
    <property type="entry name" value="Tail_sheath_C"/>
</dbReference>
<feature type="domain" description="Tail sheath protein C-terminal" evidence="3">
    <location>
        <begin position="562"/>
        <end position="667"/>
    </location>
</feature>
<accession>A0ABW4QSW8</accession>
<dbReference type="RefSeq" id="WP_382313136.1">
    <property type="nucleotide sequence ID" value="NZ_JBHUFD010000003.1"/>
</dbReference>
<name>A0ABW4QSW8_9BACT</name>
<dbReference type="InterPro" id="IPR052042">
    <property type="entry name" value="Tail_sheath_structural"/>
</dbReference>
<dbReference type="EMBL" id="JBHUFD010000003">
    <property type="protein sequence ID" value="MFD1872687.1"/>
    <property type="molecule type" value="Genomic_DNA"/>
</dbReference>
<sequence>MQPQYKTPGVYTIEQNAFPNSVVGVDTAIPAFIGYTQRASYKGKDLSNVPTKVESLKEFQDYFGAGYTQTFDLQNTLPASAGTGVVEAGSLKLSSTATQPQYLVPATTPYYLYSAMQLFYQNGGSTCYVVSVGPYDDSDSDAKHFEDAIDLLVYEQDPTMLLCPDAMRLDKDGYNQVMTYMLAHCAQVQSRVALFDVYQGAVTKPTQMDQQGTINNFREGVGQNNLNYGIAYFPWVQTSILDSKADVSFLNLTPAALDALKTALNPDQAPAGPLTGSVKAVTGLNATLTGKATQAAADAATAATQAATDADAAATDADTAATDATDRDKKGATLATNPADTQAQQDFAAAQTKAAASANTAAQSKQQAAQSAAAAIKADSDAAAAAAAITANIVSVGAALAGGSTITAQVAGLKLGDPKQNIFEQAKILFDTTEIAKANPKNSDTENSKALKDKQLYINNALVAQFPAYALAMTVVARYLNTMPVAPAMAGVYTAVDNSRGVWKAPANVSLNAVVAPTISLSDLNQETLNVDALTGKSINAIRTFRGMGTMVWGGRTLDGNSQDWRFINVRRTMIMIEQSVKLAARSYVFEPNDANTWTTMKSMINNFLNNLWKQGALAGATPAEAYTVQIGLGTTMTANDILDGYLNVSVLVALVHPAEFIVLTFKQEMQTS</sequence>
<dbReference type="Proteomes" id="UP001597197">
    <property type="component" value="Unassembled WGS sequence"/>
</dbReference>
<feature type="region of interest" description="Disordered" evidence="2">
    <location>
        <begin position="309"/>
        <end position="340"/>
    </location>
</feature>
<proteinExistence type="inferred from homology"/>
<reference evidence="5" key="1">
    <citation type="journal article" date="2019" name="Int. J. Syst. Evol. Microbiol.">
        <title>The Global Catalogue of Microorganisms (GCM) 10K type strain sequencing project: providing services to taxonomists for standard genome sequencing and annotation.</title>
        <authorList>
            <consortium name="The Broad Institute Genomics Platform"/>
            <consortium name="The Broad Institute Genome Sequencing Center for Infectious Disease"/>
            <person name="Wu L."/>
            <person name="Ma J."/>
        </authorList>
    </citation>
    <scope>NUCLEOTIDE SEQUENCE [LARGE SCALE GENOMIC DNA]</scope>
    <source>
        <strain evidence="5">CGMCC 1.15795</strain>
    </source>
</reference>
<evidence type="ECO:0000259" key="3">
    <source>
        <dbReference type="Pfam" id="PF17482"/>
    </source>
</evidence>
<keyword evidence="5" id="KW-1185">Reference proteome</keyword>
<dbReference type="PANTHER" id="PTHR35861">
    <property type="match status" value="1"/>
</dbReference>
<evidence type="ECO:0000256" key="1">
    <source>
        <dbReference type="ARBA" id="ARBA00008005"/>
    </source>
</evidence>
<feature type="compositionally biased region" description="Low complexity" evidence="2">
    <location>
        <begin position="309"/>
        <end position="323"/>
    </location>
</feature>
<dbReference type="Pfam" id="PF17482">
    <property type="entry name" value="Phage_sheath_1C"/>
    <property type="match status" value="1"/>
</dbReference>
<evidence type="ECO:0000313" key="5">
    <source>
        <dbReference type="Proteomes" id="UP001597197"/>
    </source>
</evidence>
<protein>
    <submittedName>
        <fullName evidence="4">Phage tail sheath C-terminal domain-containing protein</fullName>
    </submittedName>
</protein>
<dbReference type="PANTHER" id="PTHR35861:SF1">
    <property type="entry name" value="PHAGE TAIL SHEATH PROTEIN"/>
    <property type="match status" value="1"/>
</dbReference>
<evidence type="ECO:0000313" key="4">
    <source>
        <dbReference type="EMBL" id="MFD1872687.1"/>
    </source>
</evidence>
<organism evidence="4 5">
    <name type="scientific">Hymenobacter bucti</name>
    <dbReference type="NCBI Taxonomy" id="1844114"/>
    <lineage>
        <taxon>Bacteria</taxon>
        <taxon>Pseudomonadati</taxon>
        <taxon>Bacteroidota</taxon>
        <taxon>Cytophagia</taxon>
        <taxon>Cytophagales</taxon>
        <taxon>Hymenobacteraceae</taxon>
        <taxon>Hymenobacter</taxon>
    </lineage>
</organism>